<accession>A0ACC3D3Y7</accession>
<proteinExistence type="predicted"/>
<name>A0ACC3D3Y7_9PEZI</name>
<sequence>MSRIEEVLLQRLSSTIKKHLRSSSIDLFNSLTISTASNSGPPPPPSKIILQRPPQQLLSRYDDQLSDIIRRGTHVAVLHWRIWAPIAYLSPSVEPTCLESQQSSTSSTPALWAASPTSDTEMIPGVSPTPSPSPIPGEWTRRAPIREQKPTRREEWITEGRDRPSPRAQQGESVEVVVRSVEVESGSDANEASGAAPSKPSRVRFEGGLE</sequence>
<dbReference type="Proteomes" id="UP001186974">
    <property type="component" value="Unassembled WGS sequence"/>
</dbReference>
<evidence type="ECO:0000313" key="2">
    <source>
        <dbReference type="Proteomes" id="UP001186974"/>
    </source>
</evidence>
<keyword evidence="2" id="KW-1185">Reference proteome</keyword>
<comment type="caution">
    <text evidence="1">The sequence shown here is derived from an EMBL/GenBank/DDBJ whole genome shotgun (WGS) entry which is preliminary data.</text>
</comment>
<dbReference type="EMBL" id="JAWDJW010007909">
    <property type="protein sequence ID" value="KAK3061332.1"/>
    <property type="molecule type" value="Genomic_DNA"/>
</dbReference>
<protein>
    <submittedName>
        <fullName evidence="1">Uncharacterized protein</fullName>
    </submittedName>
</protein>
<gene>
    <name evidence="1" type="ORF">LTS18_006496</name>
</gene>
<organism evidence="1 2">
    <name type="scientific">Coniosporium uncinatum</name>
    <dbReference type="NCBI Taxonomy" id="93489"/>
    <lineage>
        <taxon>Eukaryota</taxon>
        <taxon>Fungi</taxon>
        <taxon>Dikarya</taxon>
        <taxon>Ascomycota</taxon>
        <taxon>Pezizomycotina</taxon>
        <taxon>Dothideomycetes</taxon>
        <taxon>Dothideomycetes incertae sedis</taxon>
        <taxon>Coniosporium</taxon>
    </lineage>
</organism>
<reference evidence="1" key="1">
    <citation type="submission" date="2024-09" db="EMBL/GenBank/DDBJ databases">
        <title>Black Yeasts Isolated from many extreme environments.</title>
        <authorList>
            <person name="Coleine C."/>
            <person name="Stajich J.E."/>
            <person name="Selbmann L."/>
        </authorList>
    </citation>
    <scope>NUCLEOTIDE SEQUENCE</scope>
    <source>
        <strain evidence="1">CCFEE 5737</strain>
    </source>
</reference>
<evidence type="ECO:0000313" key="1">
    <source>
        <dbReference type="EMBL" id="KAK3061332.1"/>
    </source>
</evidence>